<evidence type="ECO:0000259" key="1">
    <source>
        <dbReference type="Pfam" id="PF04542"/>
    </source>
</evidence>
<dbReference type="RefSeq" id="WP_380230609.1">
    <property type="nucleotide sequence ID" value="NZ_JBHSOC010000006.1"/>
</dbReference>
<dbReference type="InterPro" id="IPR007627">
    <property type="entry name" value="RNA_pol_sigma70_r2"/>
</dbReference>
<dbReference type="Gene3D" id="1.20.120.450">
    <property type="entry name" value="dinb family like domain"/>
    <property type="match status" value="1"/>
</dbReference>
<dbReference type="SUPFAM" id="SSF88946">
    <property type="entry name" value="Sigma2 domain of RNA polymerase sigma factors"/>
    <property type="match status" value="1"/>
</dbReference>
<name>A0ABW0V5I5_9ACTN</name>
<feature type="domain" description="RNA polymerase sigma-70 region 2" evidence="1">
    <location>
        <begin position="29"/>
        <end position="84"/>
    </location>
</feature>
<reference evidence="3" key="1">
    <citation type="journal article" date="2019" name="Int. J. Syst. Evol. Microbiol.">
        <title>The Global Catalogue of Microorganisms (GCM) 10K type strain sequencing project: providing services to taxonomists for standard genome sequencing and annotation.</title>
        <authorList>
            <consortium name="The Broad Institute Genomics Platform"/>
            <consortium name="The Broad Institute Genome Sequencing Center for Infectious Disease"/>
            <person name="Wu L."/>
            <person name="Ma J."/>
        </authorList>
    </citation>
    <scope>NUCLEOTIDE SEQUENCE [LARGE SCALE GENOMIC DNA]</scope>
    <source>
        <strain evidence="3">CGMCC 4.1622</strain>
    </source>
</reference>
<accession>A0ABW0V5I5</accession>
<dbReference type="InterPro" id="IPR034660">
    <property type="entry name" value="DinB/YfiT-like"/>
</dbReference>
<sequence>MDAPDRAPGSDRDLHRRLLRGEETALGELYDRHAPLVHGLAARTSDDEAAAEQLTREVFAHLWNHPEAYAPSTGPLRSWLGGWTLGAGSGPAVEPVPCTDEPLDLPVGLRQQVLESCLAQRPAELPVPVWAAPYAAESARLDALLRDLGPEEWQEVAELAWSGGVQRWRAAEVLCHLAAVDACLAPVLGLPDPVPVPVLSPRVPAQGGDDRVEPQGGPAGLLLDRTLALIDAHRGRPDAEVRACWRWQSRALVRAAALGADPAAAVDYGFARLPLADAFLDRAFECWIHGEDLARAVDYPYEPPAAPHLRQLIGLGARMIPLVLDGARPGGRRMLKLMIEGPAAGEWLVPLDGDPDGVPVAELVVDGLEFCRLAAAHLDPDRVPVGASGDRAVIRQVLRALPLLSRP</sequence>
<comment type="caution">
    <text evidence="2">The sequence shown here is derived from an EMBL/GenBank/DDBJ whole genome shotgun (WGS) entry which is preliminary data.</text>
</comment>
<dbReference type="Proteomes" id="UP001596066">
    <property type="component" value="Unassembled WGS sequence"/>
</dbReference>
<keyword evidence="3" id="KW-1185">Reference proteome</keyword>
<protein>
    <submittedName>
        <fullName evidence="2">Sigma factor</fullName>
    </submittedName>
</protein>
<dbReference type="Gene3D" id="1.10.1740.10">
    <property type="match status" value="1"/>
</dbReference>
<dbReference type="Pfam" id="PF04542">
    <property type="entry name" value="Sigma70_r2"/>
    <property type="match status" value="1"/>
</dbReference>
<organism evidence="2 3">
    <name type="scientific">Kitasatospora cinereorecta</name>
    <dbReference type="NCBI Taxonomy" id="285560"/>
    <lineage>
        <taxon>Bacteria</taxon>
        <taxon>Bacillati</taxon>
        <taxon>Actinomycetota</taxon>
        <taxon>Actinomycetes</taxon>
        <taxon>Kitasatosporales</taxon>
        <taxon>Streptomycetaceae</taxon>
        <taxon>Kitasatospora</taxon>
    </lineage>
</organism>
<dbReference type="SUPFAM" id="SSF109854">
    <property type="entry name" value="DinB/YfiT-like putative metalloenzymes"/>
    <property type="match status" value="1"/>
</dbReference>
<dbReference type="InterPro" id="IPR013325">
    <property type="entry name" value="RNA_pol_sigma_r2"/>
</dbReference>
<evidence type="ECO:0000313" key="2">
    <source>
        <dbReference type="EMBL" id="MFC5640728.1"/>
    </source>
</evidence>
<gene>
    <name evidence="2" type="ORF">ACFPZF_05080</name>
</gene>
<evidence type="ECO:0000313" key="3">
    <source>
        <dbReference type="Proteomes" id="UP001596066"/>
    </source>
</evidence>
<proteinExistence type="predicted"/>
<dbReference type="EMBL" id="JBHSOC010000006">
    <property type="protein sequence ID" value="MFC5640728.1"/>
    <property type="molecule type" value="Genomic_DNA"/>
</dbReference>